<dbReference type="Proteomes" id="UP000293852">
    <property type="component" value="Unassembled WGS sequence"/>
</dbReference>
<proteinExistence type="predicted"/>
<name>A0A4Q7M4N9_9MICO</name>
<gene>
    <name evidence="1" type="ORF">EV386_1240</name>
</gene>
<dbReference type="RefSeq" id="WP_165399861.1">
    <property type="nucleotide sequence ID" value="NZ_SGWX01000001.1"/>
</dbReference>
<evidence type="ECO:0000313" key="1">
    <source>
        <dbReference type="EMBL" id="RZS60959.1"/>
    </source>
</evidence>
<accession>A0A4Q7M4N9</accession>
<dbReference type="AlphaFoldDB" id="A0A4Q7M4N9"/>
<comment type="caution">
    <text evidence="1">The sequence shown here is derived from an EMBL/GenBank/DDBJ whole genome shotgun (WGS) entry which is preliminary data.</text>
</comment>
<organism evidence="1 2">
    <name type="scientific">Xylanimonas ulmi</name>
    <dbReference type="NCBI Taxonomy" id="228973"/>
    <lineage>
        <taxon>Bacteria</taxon>
        <taxon>Bacillati</taxon>
        <taxon>Actinomycetota</taxon>
        <taxon>Actinomycetes</taxon>
        <taxon>Micrococcales</taxon>
        <taxon>Promicromonosporaceae</taxon>
        <taxon>Xylanimonas</taxon>
    </lineage>
</organism>
<evidence type="ECO:0008006" key="3">
    <source>
        <dbReference type="Google" id="ProtNLM"/>
    </source>
</evidence>
<evidence type="ECO:0000313" key="2">
    <source>
        <dbReference type="Proteomes" id="UP000293852"/>
    </source>
</evidence>
<sequence length="186" mass="19191">MEPALVSALLAPPAPARPVVIRPADVGGRAAWWVMVRDGALRVVADDAAVPVGAAIPPEARAAAIAGRVPATAVVVGPSAVWLHCGGLAPEPLDLARRNGTRRLASESTRVGAVRVTTPTRTAIDVAAMLPHEVAVTMLVDLARAGVDLGAVARSLELRPRVVGRPRARITLAAARERLAAEVHAP</sequence>
<protein>
    <recommendedName>
        <fullName evidence="3">Transcriptional regulator with AbiEi antitoxin domain of type IV toxin-antitoxin system</fullName>
    </recommendedName>
</protein>
<dbReference type="EMBL" id="SGWX01000001">
    <property type="protein sequence ID" value="RZS60959.1"/>
    <property type="molecule type" value="Genomic_DNA"/>
</dbReference>
<reference evidence="1 2" key="1">
    <citation type="submission" date="2019-02" db="EMBL/GenBank/DDBJ databases">
        <title>Sequencing the genomes of 1000 actinobacteria strains.</title>
        <authorList>
            <person name="Klenk H.-P."/>
        </authorList>
    </citation>
    <scope>NUCLEOTIDE SEQUENCE [LARGE SCALE GENOMIC DNA]</scope>
    <source>
        <strain evidence="1 2">DSM 16932</strain>
    </source>
</reference>
<keyword evidence="2" id="KW-1185">Reference proteome</keyword>